<keyword evidence="4" id="KW-1185">Reference proteome</keyword>
<proteinExistence type="inferred from homology"/>
<accession>A0A5C0VGV5</accession>
<dbReference type="AlphaFoldDB" id="A0A5C0VGV5"/>
<evidence type="ECO:0000313" key="3">
    <source>
        <dbReference type="EMBL" id="QEK51915.1"/>
    </source>
</evidence>
<evidence type="ECO:0000313" key="4">
    <source>
        <dbReference type="Proteomes" id="UP000323653"/>
    </source>
</evidence>
<dbReference type="InterPro" id="IPR007712">
    <property type="entry name" value="RelE/ParE_toxin"/>
</dbReference>
<dbReference type="Pfam" id="PF05016">
    <property type="entry name" value="ParE_toxin"/>
    <property type="match status" value="1"/>
</dbReference>
<protein>
    <submittedName>
        <fullName evidence="3">Type II toxin-antitoxin system RelE/ParE family toxin</fullName>
    </submittedName>
</protein>
<dbReference type="RefSeq" id="WP_149074806.1">
    <property type="nucleotide sequence ID" value="NZ_CP043329.1"/>
</dbReference>
<gene>
    <name evidence="3" type="ORF">FYC62_09850</name>
</gene>
<evidence type="ECO:0000256" key="2">
    <source>
        <dbReference type="ARBA" id="ARBA00022649"/>
    </source>
</evidence>
<dbReference type="InterPro" id="IPR051803">
    <property type="entry name" value="TA_system_RelE-like_toxin"/>
</dbReference>
<dbReference type="EMBL" id="CP043329">
    <property type="protein sequence ID" value="QEK51915.1"/>
    <property type="molecule type" value="Genomic_DNA"/>
</dbReference>
<dbReference type="KEGG" id="pej:FYC62_09850"/>
<comment type="similarity">
    <text evidence="1">Belongs to the RelE toxin family.</text>
</comment>
<organism evidence="3 4">
    <name type="scientific">Pedobacter aquae</name>
    <dbReference type="NCBI Taxonomy" id="2605747"/>
    <lineage>
        <taxon>Bacteria</taxon>
        <taxon>Pseudomonadati</taxon>
        <taxon>Bacteroidota</taxon>
        <taxon>Sphingobacteriia</taxon>
        <taxon>Sphingobacteriales</taxon>
        <taxon>Sphingobacteriaceae</taxon>
        <taxon>Pedobacter</taxon>
    </lineage>
</organism>
<dbReference type="PANTHER" id="PTHR33755">
    <property type="entry name" value="TOXIN PARE1-RELATED"/>
    <property type="match status" value="1"/>
</dbReference>
<reference evidence="3 4" key="1">
    <citation type="submission" date="2019-08" db="EMBL/GenBank/DDBJ databases">
        <title>Pedobacter sp. nov., isolated from Han river, South Korea.</title>
        <authorList>
            <person name="Lee D.-H."/>
            <person name="Kim Y.-S."/>
            <person name="Hwang E.-M."/>
            <person name="Le Tran T.C."/>
            <person name="Cha C.-J."/>
        </authorList>
    </citation>
    <scope>NUCLEOTIDE SEQUENCE [LARGE SCALE GENOMIC DNA]</scope>
    <source>
        <strain evidence="3 4">CJ43</strain>
    </source>
</reference>
<dbReference type="SUPFAM" id="SSF143011">
    <property type="entry name" value="RelE-like"/>
    <property type="match status" value="1"/>
</dbReference>
<dbReference type="InterPro" id="IPR035093">
    <property type="entry name" value="RelE/ParE_toxin_dom_sf"/>
</dbReference>
<name>A0A5C0VGV5_9SPHI</name>
<evidence type="ECO:0000256" key="1">
    <source>
        <dbReference type="ARBA" id="ARBA00006226"/>
    </source>
</evidence>
<dbReference type="Proteomes" id="UP000323653">
    <property type="component" value="Chromosome"/>
</dbReference>
<sequence>MLYQVVWDIKAKESLRAIYLYIKEASPSAAIMVRKEILNLTASLQKMPERFSTETYLKGSNKEFRSVSLWSYKIIYRIHEQKVRILDIIHTKRNTALIEKLDF</sequence>
<dbReference type="Gene3D" id="3.30.2310.20">
    <property type="entry name" value="RelE-like"/>
    <property type="match status" value="1"/>
</dbReference>
<keyword evidence="2" id="KW-1277">Toxin-antitoxin system</keyword>